<reference evidence="1 2" key="1">
    <citation type="submission" date="2019-02" db="EMBL/GenBank/DDBJ databases">
        <title>Deep-cultivation of Planctomycetes and their phenomic and genomic characterization uncovers novel biology.</title>
        <authorList>
            <person name="Wiegand S."/>
            <person name="Jogler M."/>
            <person name="Boedeker C."/>
            <person name="Pinto D."/>
            <person name="Vollmers J."/>
            <person name="Rivas-Marin E."/>
            <person name="Kohn T."/>
            <person name="Peeters S.H."/>
            <person name="Heuer A."/>
            <person name="Rast P."/>
            <person name="Oberbeckmann S."/>
            <person name="Bunk B."/>
            <person name="Jeske O."/>
            <person name="Meyerdierks A."/>
            <person name="Storesund J.E."/>
            <person name="Kallscheuer N."/>
            <person name="Luecker S."/>
            <person name="Lage O.M."/>
            <person name="Pohl T."/>
            <person name="Merkel B.J."/>
            <person name="Hornburger P."/>
            <person name="Mueller R.-W."/>
            <person name="Bruemmer F."/>
            <person name="Labrenz M."/>
            <person name="Spormann A.M."/>
            <person name="Op den Camp H."/>
            <person name="Overmann J."/>
            <person name="Amann R."/>
            <person name="Jetten M.S.M."/>
            <person name="Mascher T."/>
            <person name="Medema M.H."/>
            <person name="Devos D.P."/>
            <person name="Kaster A.-K."/>
            <person name="Ovreas L."/>
            <person name="Rohde M."/>
            <person name="Galperin M.Y."/>
            <person name="Jogler C."/>
        </authorList>
    </citation>
    <scope>NUCLEOTIDE SEQUENCE [LARGE SCALE GENOMIC DNA]</scope>
    <source>
        <strain evidence="1 2">Mal52</strain>
    </source>
</reference>
<evidence type="ECO:0000313" key="2">
    <source>
        <dbReference type="Proteomes" id="UP000319383"/>
    </source>
</evidence>
<dbReference type="Proteomes" id="UP000319383">
    <property type="component" value="Chromosome"/>
</dbReference>
<protein>
    <submittedName>
        <fullName evidence="1">Uncharacterized protein</fullName>
    </submittedName>
</protein>
<keyword evidence="2" id="KW-1185">Reference proteome</keyword>
<dbReference type="KEGG" id="sdyn:Mal52_55480"/>
<accession>A0A517ZX23</accession>
<dbReference type="AlphaFoldDB" id="A0A517ZX23"/>
<proteinExistence type="predicted"/>
<name>A0A517ZX23_9PLAN</name>
<sequence length="110" mass="12368">MEMLSRNLESASEKLTAGRHGGVAGVLRLGWCGLRDPCPRRKRSRYRCSRYKRALVGRCELKEGAKLLHRLVGDSKLETGTEDTARRNEAFVGSARLSVRDCWCFRACPA</sequence>
<organism evidence="1 2">
    <name type="scientific">Symmachiella dynata</name>
    <dbReference type="NCBI Taxonomy" id="2527995"/>
    <lineage>
        <taxon>Bacteria</taxon>
        <taxon>Pseudomonadati</taxon>
        <taxon>Planctomycetota</taxon>
        <taxon>Planctomycetia</taxon>
        <taxon>Planctomycetales</taxon>
        <taxon>Planctomycetaceae</taxon>
        <taxon>Symmachiella</taxon>
    </lineage>
</organism>
<dbReference type="EMBL" id="CP036276">
    <property type="protein sequence ID" value="QDU47020.1"/>
    <property type="molecule type" value="Genomic_DNA"/>
</dbReference>
<evidence type="ECO:0000313" key="1">
    <source>
        <dbReference type="EMBL" id="QDU47020.1"/>
    </source>
</evidence>
<gene>
    <name evidence="1" type="ORF">Mal52_55480</name>
</gene>